<organism evidence="10 11">
    <name type="scientific">Actinidia chinensis var. chinensis</name>
    <name type="common">Chinese soft-hair kiwi</name>
    <dbReference type="NCBI Taxonomy" id="1590841"/>
    <lineage>
        <taxon>Eukaryota</taxon>
        <taxon>Viridiplantae</taxon>
        <taxon>Streptophyta</taxon>
        <taxon>Embryophyta</taxon>
        <taxon>Tracheophyta</taxon>
        <taxon>Spermatophyta</taxon>
        <taxon>Magnoliopsida</taxon>
        <taxon>eudicotyledons</taxon>
        <taxon>Gunneridae</taxon>
        <taxon>Pentapetalae</taxon>
        <taxon>asterids</taxon>
        <taxon>Ericales</taxon>
        <taxon>Actinidiaceae</taxon>
        <taxon>Actinidia</taxon>
    </lineage>
</organism>
<dbReference type="InterPro" id="IPR028262">
    <property type="entry name" value="CTC1_plant"/>
</dbReference>
<dbReference type="Pfam" id="PF15491">
    <property type="entry name" value="CTC1_2"/>
    <property type="match status" value="1"/>
</dbReference>
<comment type="caution">
    <text evidence="10">The sequence shown here is derived from an EMBL/GenBank/DDBJ whole genome shotgun (WGS) entry which is preliminary data.</text>
</comment>
<dbReference type="GO" id="GO:0003697">
    <property type="term" value="F:single-stranded DNA binding"/>
    <property type="evidence" value="ECO:0007669"/>
    <property type="project" value="TreeGrafter"/>
</dbReference>
<keyword evidence="11" id="KW-1185">Reference proteome</keyword>
<dbReference type="Gramene" id="PSS31397">
    <property type="protein sequence ID" value="PSS31397"/>
    <property type="gene ID" value="CEY00_Acc04693"/>
</dbReference>
<evidence type="ECO:0000256" key="9">
    <source>
        <dbReference type="SAM" id="MobiDB-lite"/>
    </source>
</evidence>
<sequence length="1370" mass="152304">MEGGVKVITVSELVQRARPLTGASSLTLRRSISPPSEPYPTDPNNPNHPTLNPNPKILKSLNHPTLIIGTLTLPDHDKPSASNSALRCPQTNCFLFSDGSSTICCDVLDLDVRIIGKKIHVLAWNYIPFKSGGGFLEIITWRLPESSSGVGKFSSSSSGFPLVSGSSTDYKDSHKACYCVRGALESVSPVSVVPCATGTAPNSSGLRNICGFLVQILVCECESCSVRGSGKALQYQNNHCFTKPLIVYFCGSASSWHPVISKLIGNVVMLSGLKKKLVIIGEEESQLMYVTTENALLHLPEVFDKYIPVSKTVIKANGECGMYTGTITGIYMQRMVVELDKEVFLLLTDQLLTMPHSLRVGAIVSMRNVHFVKPKFCWTKILVLGACFKTSISLKSFSPIETGCCTYSQSQSLLGKFINSLAFSVRLWVLLLVSSFRKKFTGILTDKHILGSKHKEGLAQSYATSHLPSSVFQSRHGVFREYCKHDSCGCGNEPNYDKLKLVVPISNFISHCEATWMKLLLEGETDSDLMNNNEKYSRLSCEGLTYSQSTRRVLHNEDIGVILLGSVKISTSSGRLQLIDATGSIDVIVPDLPSTWNIDNIYEVNEFTLVMEGIPERGDCMGLNLNESLLCRNIFSCIPLVRKLNLEIYLLYYFRDTKFRNRPFYFCIKNKGNIEELQSGRFPLLLVAHKYPAQQKFQGEQVISKSSSRFAEALILPWDLFLRGKDLHTSPTKVAPDFPNESKHHDASRNYRECVPSKRYKIDQASSRDLSSGLSGCGHKLYSLRNSCFTSTSSYQEQKCLNLSSPSEIPCFVTSHDQCLASSGILCRSKANAKVSFGCKTSAHKVLLEFKDENFCKYELLRVRDYYIMKHHQEDILCTSEDINDVTCGKVIITSGTHLWSLSFSSDEVLQNTNLSHLPVFADTFVSSNEAISDCSQQNELPPVRLNVDCPEIHPDIYIHLSTDVASFLKEELMAAVEGLLKPYVSLEEVTDTCCNGTMMTGSVQSSGTSEPEFNLPEGNLISFHGHVLTVHSTNLRHKSPIDVHWAKIFQVTNRVCIHVLVDQHIVRIFGALSKHAYPIGFGPGIHATFHRILVVSGQNVLFLTPTSFIAIEAIAVVGDKYIDKYNNPSVASGQCNVASFDTFPSALICETMQCAECKPVQFRCRVVAVHILVLEQNKKSANPQSRLHTRSPVVNIPLAGFILEDGSSSCCCWTNSDRAATLLRLQDEFSHENTGISIRGPKKCRDDEARGSSIHDLYKVVEKHGRVIVKNYGSMFDSSHQDLTFSVNSDTVFSSSDEDLLKYVILNACFGTFWTIVGSRMDSNAMEKLEKQLTEMEMKIQPMQNIWAREVNYANPLYEARKVAQELLN</sequence>
<reference evidence="11" key="2">
    <citation type="journal article" date="2018" name="BMC Genomics">
        <title>A manually annotated Actinidia chinensis var. chinensis (kiwifruit) genome highlights the challenges associated with draft genomes and gene prediction in plants.</title>
        <authorList>
            <person name="Pilkington S.M."/>
            <person name="Crowhurst R."/>
            <person name="Hilario E."/>
            <person name="Nardozza S."/>
            <person name="Fraser L."/>
            <person name="Peng Y."/>
            <person name="Gunaseelan K."/>
            <person name="Simpson R."/>
            <person name="Tahir J."/>
            <person name="Deroles S.C."/>
            <person name="Templeton K."/>
            <person name="Luo Z."/>
            <person name="Davy M."/>
            <person name="Cheng C."/>
            <person name="McNeilage M."/>
            <person name="Scaglione D."/>
            <person name="Liu Y."/>
            <person name="Zhang Q."/>
            <person name="Datson P."/>
            <person name="De Silva N."/>
            <person name="Gardiner S.E."/>
            <person name="Bassett H."/>
            <person name="Chagne D."/>
            <person name="McCallum J."/>
            <person name="Dzierzon H."/>
            <person name="Deng C."/>
            <person name="Wang Y.Y."/>
            <person name="Barron L."/>
            <person name="Manako K."/>
            <person name="Bowen J."/>
            <person name="Foster T.M."/>
            <person name="Erridge Z.A."/>
            <person name="Tiffin H."/>
            <person name="Waite C.N."/>
            <person name="Davies K.M."/>
            <person name="Grierson E.P."/>
            <person name="Laing W.A."/>
            <person name="Kirk R."/>
            <person name="Chen X."/>
            <person name="Wood M."/>
            <person name="Montefiori M."/>
            <person name="Brummell D.A."/>
            <person name="Schwinn K.E."/>
            <person name="Catanach A."/>
            <person name="Fullerton C."/>
            <person name="Li D."/>
            <person name="Meiyalaghan S."/>
            <person name="Nieuwenhuizen N."/>
            <person name="Read N."/>
            <person name="Prakash R."/>
            <person name="Hunter D."/>
            <person name="Zhang H."/>
            <person name="McKenzie M."/>
            <person name="Knabel M."/>
            <person name="Harris A."/>
            <person name="Allan A.C."/>
            <person name="Gleave A."/>
            <person name="Chen A."/>
            <person name="Janssen B.J."/>
            <person name="Plunkett B."/>
            <person name="Ampomah-Dwamena C."/>
            <person name="Voogd C."/>
            <person name="Leif D."/>
            <person name="Lafferty D."/>
            <person name="Souleyre E.J.F."/>
            <person name="Varkonyi-Gasic E."/>
            <person name="Gambi F."/>
            <person name="Hanley J."/>
            <person name="Yao J.L."/>
            <person name="Cheung J."/>
            <person name="David K.M."/>
            <person name="Warren B."/>
            <person name="Marsh K."/>
            <person name="Snowden K.C."/>
            <person name="Lin-Wang K."/>
            <person name="Brian L."/>
            <person name="Martinez-Sanchez M."/>
            <person name="Wang M."/>
            <person name="Ileperuma N."/>
            <person name="Macnee N."/>
            <person name="Campin R."/>
            <person name="McAtee P."/>
            <person name="Drummond R.S.M."/>
            <person name="Espley R.V."/>
            <person name="Ireland H.S."/>
            <person name="Wu R."/>
            <person name="Atkinson R.G."/>
            <person name="Karunairetnam S."/>
            <person name="Bulley S."/>
            <person name="Chunkath S."/>
            <person name="Hanley Z."/>
            <person name="Storey R."/>
            <person name="Thrimawithana A.H."/>
            <person name="Thomson S."/>
            <person name="David C."/>
            <person name="Testolin R."/>
            <person name="Huang H."/>
            <person name="Hellens R.P."/>
            <person name="Schaffer R.J."/>
        </authorList>
    </citation>
    <scope>NUCLEOTIDE SEQUENCE [LARGE SCALE GENOMIC DNA]</scope>
    <source>
        <strain evidence="11">cv. Red5</strain>
    </source>
</reference>
<feature type="compositionally biased region" description="Low complexity" evidence="9">
    <location>
        <begin position="44"/>
        <end position="55"/>
    </location>
</feature>
<evidence type="ECO:0000256" key="1">
    <source>
        <dbReference type="ARBA" id="ARBA00004123"/>
    </source>
</evidence>
<dbReference type="STRING" id="1590841.A0A2R6RN07"/>
<comment type="subcellular location">
    <subcellularLocation>
        <location evidence="2">Chromosome</location>
        <location evidence="2">Telomere</location>
    </subcellularLocation>
    <subcellularLocation>
        <location evidence="1">Nucleus</location>
    </subcellularLocation>
</comment>
<keyword evidence="8" id="KW-0539">Nucleus</keyword>
<reference evidence="10 11" key="1">
    <citation type="submission" date="2017-07" db="EMBL/GenBank/DDBJ databases">
        <title>An improved, manually edited Actinidia chinensis var. chinensis (kiwifruit) genome highlights the challenges associated with draft genomes and gene prediction in plants.</title>
        <authorList>
            <person name="Pilkington S."/>
            <person name="Crowhurst R."/>
            <person name="Hilario E."/>
            <person name="Nardozza S."/>
            <person name="Fraser L."/>
            <person name="Peng Y."/>
            <person name="Gunaseelan K."/>
            <person name="Simpson R."/>
            <person name="Tahir J."/>
            <person name="Deroles S."/>
            <person name="Templeton K."/>
            <person name="Luo Z."/>
            <person name="Davy M."/>
            <person name="Cheng C."/>
            <person name="Mcneilage M."/>
            <person name="Scaglione D."/>
            <person name="Liu Y."/>
            <person name="Zhang Q."/>
            <person name="Datson P."/>
            <person name="De Silva N."/>
            <person name="Gardiner S."/>
            <person name="Bassett H."/>
            <person name="Chagne D."/>
            <person name="Mccallum J."/>
            <person name="Dzierzon H."/>
            <person name="Deng C."/>
            <person name="Wang Y.-Y."/>
            <person name="Barron N."/>
            <person name="Manako K."/>
            <person name="Bowen J."/>
            <person name="Foster T."/>
            <person name="Erridge Z."/>
            <person name="Tiffin H."/>
            <person name="Waite C."/>
            <person name="Davies K."/>
            <person name="Grierson E."/>
            <person name="Laing W."/>
            <person name="Kirk R."/>
            <person name="Chen X."/>
            <person name="Wood M."/>
            <person name="Montefiori M."/>
            <person name="Brummell D."/>
            <person name="Schwinn K."/>
            <person name="Catanach A."/>
            <person name="Fullerton C."/>
            <person name="Li D."/>
            <person name="Meiyalaghan S."/>
            <person name="Nieuwenhuizen N."/>
            <person name="Read N."/>
            <person name="Prakash R."/>
            <person name="Hunter D."/>
            <person name="Zhang H."/>
            <person name="Mckenzie M."/>
            <person name="Knabel M."/>
            <person name="Harris A."/>
            <person name="Allan A."/>
            <person name="Chen A."/>
            <person name="Janssen B."/>
            <person name="Plunkett B."/>
            <person name="Dwamena C."/>
            <person name="Voogd C."/>
            <person name="Leif D."/>
            <person name="Lafferty D."/>
            <person name="Souleyre E."/>
            <person name="Varkonyi-Gasic E."/>
            <person name="Gambi F."/>
            <person name="Hanley J."/>
            <person name="Yao J.-L."/>
            <person name="Cheung J."/>
            <person name="David K."/>
            <person name="Warren B."/>
            <person name="Marsh K."/>
            <person name="Snowden K."/>
            <person name="Lin-Wang K."/>
            <person name="Brian L."/>
            <person name="Martinez-Sanchez M."/>
            <person name="Wang M."/>
            <person name="Ileperuma N."/>
            <person name="Macnee N."/>
            <person name="Campin R."/>
            <person name="Mcatee P."/>
            <person name="Drummond R."/>
            <person name="Espley R."/>
            <person name="Ireland H."/>
            <person name="Wu R."/>
            <person name="Atkinson R."/>
            <person name="Karunairetnam S."/>
            <person name="Bulley S."/>
            <person name="Chunkath S."/>
            <person name="Hanley Z."/>
            <person name="Storey R."/>
            <person name="Thrimawithana A."/>
            <person name="Thomson S."/>
            <person name="David C."/>
            <person name="Testolin R."/>
        </authorList>
    </citation>
    <scope>NUCLEOTIDE SEQUENCE [LARGE SCALE GENOMIC DNA]</scope>
    <source>
        <strain evidence="11">cv. Red5</strain>
        <tissue evidence="10">Young leaf</tissue>
    </source>
</reference>
<accession>A0A2R6RN07</accession>
<keyword evidence="7" id="KW-0238">DNA-binding</keyword>
<name>A0A2R6RN07_ACTCC</name>
<proteinExistence type="inferred from homology"/>
<dbReference type="OMA" id="IILNACW"/>
<evidence type="ECO:0000313" key="10">
    <source>
        <dbReference type="EMBL" id="PSS31397.1"/>
    </source>
</evidence>
<dbReference type="GO" id="GO:0042162">
    <property type="term" value="F:telomeric DNA binding"/>
    <property type="evidence" value="ECO:0007669"/>
    <property type="project" value="TreeGrafter"/>
</dbReference>
<feature type="region of interest" description="Disordered" evidence="9">
    <location>
        <begin position="25"/>
        <end position="55"/>
    </location>
</feature>
<comment type="similarity">
    <text evidence="3">Belongs to the CTC1 family.</text>
</comment>
<dbReference type="OrthoDB" id="2314520at2759"/>
<dbReference type="GO" id="GO:1990879">
    <property type="term" value="C:CST complex"/>
    <property type="evidence" value="ECO:0007669"/>
    <property type="project" value="TreeGrafter"/>
</dbReference>
<keyword evidence="6" id="KW-0779">Telomere</keyword>
<gene>
    <name evidence="10" type="ORF">CEY00_Acc04693</name>
</gene>
<dbReference type="InterPro" id="IPR042617">
    <property type="entry name" value="CTC1-like"/>
</dbReference>
<dbReference type="EMBL" id="NKQK01000004">
    <property type="protein sequence ID" value="PSS31397.1"/>
    <property type="molecule type" value="Genomic_DNA"/>
</dbReference>
<dbReference type="Proteomes" id="UP000241394">
    <property type="component" value="Chromosome LG4"/>
</dbReference>
<feature type="compositionally biased region" description="Polar residues" evidence="9">
    <location>
        <begin position="25"/>
        <end position="34"/>
    </location>
</feature>
<evidence type="ECO:0000313" key="11">
    <source>
        <dbReference type="Proteomes" id="UP000241394"/>
    </source>
</evidence>
<evidence type="ECO:0000256" key="2">
    <source>
        <dbReference type="ARBA" id="ARBA00004574"/>
    </source>
</evidence>
<evidence type="ECO:0000256" key="4">
    <source>
        <dbReference type="ARBA" id="ARBA00016175"/>
    </source>
</evidence>
<evidence type="ECO:0000256" key="8">
    <source>
        <dbReference type="ARBA" id="ARBA00023242"/>
    </source>
</evidence>
<dbReference type="GO" id="GO:0045740">
    <property type="term" value="P:positive regulation of DNA replication"/>
    <property type="evidence" value="ECO:0007669"/>
    <property type="project" value="TreeGrafter"/>
</dbReference>
<dbReference type="GO" id="GO:0010833">
    <property type="term" value="P:telomere maintenance via telomere lengthening"/>
    <property type="evidence" value="ECO:0007669"/>
    <property type="project" value="TreeGrafter"/>
</dbReference>
<keyword evidence="5" id="KW-0158">Chromosome</keyword>
<evidence type="ECO:0000256" key="5">
    <source>
        <dbReference type="ARBA" id="ARBA00022454"/>
    </source>
</evidence>
<dbReference type="PANTHER" id="PTHR14865">
    <property type="entry name" value="CST COMPLEX SUBUNIT CTC1"/>
    <property type="match status" value="1"/>
</dbReference>
<protein>
    <recommendedName>
        <fullName evidence="4">CST complex subunit CTC1</fullName>
    </recommendedName>
</protein>
<evidence type="ECO:0000256" key="6">
    <source>
        <dbReference type="ARBA" id="ARBA00022895"/>
    </source>
</evidence>
<dbReference type="FunCoup" id="A0A2R6RN07">
    <property type="interactions" value="1974"/>
</dbReference>
<evidence type="ECO:0000256" key="7">
    <source>
        <dbReference type="ARBA" id="ARBA00023125"/>
    </source>
</evidence>
<dbReference type="InParanoid" id="A0A2R6RN07"/>
<evidence type="ECO:0000256" key="3">
    <source>
        <dbReference type="ARBA" id="ARBA00006332"/>
    </source>
</evidence>
<dbReference type="PANTHER" id="PTHR14865:SF2">
    <property type="entry name" value="CST COMPLEX SUBUNIT CTC1"/>
    <property type="match status" value="1"/>
</dbReference>